<dbReference type="EMBL" id="FQNC01000080">
    <property type="protein sequence ID" value="SGZ13071.1"/>
    <property type="molecule type" value="Genomic_DNA"/>
</dbReference>
<dbReference type="AlphaFoldDB" id="A0A2X0NBI4"/>
<accession>A0A2X0NBI4</accession>
<organism evidence="2 3">
    <name type="scientific">Microbotryum silenes-dioicae</name>
    <dbReference type="NCBI Taxonomy" id="796604"/>
    <lineage>
        <taxon>Eukaryota</taxon>
        <taxon>Fungi</taxon>
        <taxon>Dikarya</taxon>
        <taxon>Basidiomycota</taxon>
        <taxon>Pucciniomycotina</taxon>
        <taxon>Microbotryomycetes</taxon>
        <taxon>Microbotryales</taxon>
        <taxon>Microbotryaceae</taxon>
        <taxon>Microbotryum</taxon>
    </lineage>
</organism>
<keyword evidence="3" id="KW-1185">Reference proteome</keyword>
<feature type="compositionally biased region" description="Basic and acidic residues" evidence="1">
    <location>
        <begin position="25"/>
        <end position="40"/>
    </location>
</feature>
<evidence type="ECO:0000313" key="3">
    <source>
        <dbReference type="Proteomes" id="UP000249464"/>
    </source>
</evidence>
<evidence type="ECO:0000313" key="2">
    <source>
        <dbReference type="EMBL" id="SGZ13071.1"/>
    </source>
</evidence>
<reference evidence="2 3" key="1">
    <citation type="submission" date="2016-11" db="EMBL/GenBank/DDBJ databases">
        <authorList>
            <person name="Jaros S."/>
            <person name="Januszkiewicz K."/>
            <person name="Wedrychowicz H."/>
        </authorList>
    </citation>
    <scope>NUCLEOTIDE SEQUENCE [LARGE SCALE GENOMIC DNA]</scope>
</reference>
<gene>
    <name evidence="2" type="primary">BQ5605_C028g10546</name>
    <name evidence="2" type="ORF">BQ5605_C028G10546</name>
</gene>
<feature type="region of interest" description="Disordered" evidence="1">
    <location>
        <begin position="17"/>
        <end position="68"/>
    </location>
</feature>
<feature type="compositionally biased region" description="Polar residues" evidence="1">
    <location>
        <begin position="59"/>
        <end position="68"/>
    </location>
</feature>
<proteinExistence type="predicted"/>
<protein>
    <submittedName>
        <fullName evidence="2">BQ5605_C028g10546 protein</fullName>
    </submittedName>
</protein>
<sequence length="68" mass="7869">MFDTTVPSKQDILVPETLLKKRKSTEKSREEKKNAALEARKVRHPTLMLRTPHYEDGQATLTSTSNWE</sequence>
<dbReference type="Proteomes" id="UP000249464">
    <property type="component" value="Unassembled WGS sequence"/>
</dbReference>
<name>A0A2X0NBI4_9BASI</name>
<evidence type="ECO:0000256" key="1">
    <source>
        <dbReference type="SAM" id="MobiDB-lite"/>
    </source>
</evidence>